<dbReference type="PANTHER" id="PTHR37686:SF1">
    <property type="entry name" value="LD36006P"/>
    <property type="match status" value="1"/>
</dbReference>
<dbReference type="OrthoDB" id="10003277at2759"/>
<organism evidence="2 3">
    <name type="scientific">Protopolystoma xenopodis</name>
    <dbReference type="NCBI Taxonomy" id="117903"/>
    <lineage>
        <taxon>Eukaryota</taxon>
        <taxon>Metazoa</taxon>
        <taxon>Spiralia</taxon>
        <taxon>Lophotrochozoa</taxon>
        <taxon>Platyhelminthes</taxon>
        <taxon>Monogenea</taxon>
        <taxon>Polyopisthocotylea</taxon>
        <taxon>Polystomatidea</taxon>
        <taxon>Polystomatidae</taxon>
        <taxon>Protopolystoma</taxon>
    </lineage>
</organism>
<evidence type="ECO:0000313" key="2">
    <source>
        <dbReference type="EMBL" id="VEL36667.1"/>
    </source>
</evidence>
<name>A0A448XHK0_9PLAT</name>
<keyword evidence="1" id="KW-0472">Membrane</keyword>
<feature type="transmembrane region" description="Helical" evidence="1">
    <location>
        <begin position="131"/>
        <end position="155"/>
    </location>
</feature>
<proteinExistence type="predicted"/>
<sequence>MMQQPRPQCLLKYHETTSSNLKAISAHPTSLLISYPPANSCKIALFTYHSSHFYADFSGFPTITESAALATLDTALKYPFRSYRTVVSRLLLNRPPWPLPTQHSNIHLGVSRVNRLLPIAEALFWHLGVRALLQASIALCIACLVCPVVCILLTVAGLVRWLVRSVWDSIIFHCLLAHRTRVPRRGGIWVRHVAGPGTADNHFYQVNYQFSLSLFSLGYFPVTTFSSS</sequence>
<gene>
    <name evidence="2" type="ORF">PXEA_LOCUS30107</name>
</gene>
<dbReference type="Pfam" id="PF25228">
    <property type="entry name" value="Lips"/>
    <property type="match status" value="1"/>
</dbReference>
<reference evidence="2" key="1">
    <citation type="submission" date="2018-11" db="EMBL/GenBank/DDBJ databases">
        <authorList>
            <consortium name="Pathogen Informatics"/>
        </authorList>
    </citation>
    <scope>NUCLEOTIDE SEQUENCE</scope>
</reference>
<evidence type="ECO:0000256" key="1">
    <source>
        <dbReference type="SAM" id="Phobius"/>
    </source>
</evidence>
<dbReference type="EMBL" id="CAAALY010252850">
    <property type="protein sequence ID" value="VEL36667.1"/>
    <property type="molecule type" value="Genomic_DNA"/>
</dbReference>
<keyword evidence="1" id="KW-1133">Transmembrane helix</keyword>
<keyword evidence="1" id="KW-0812">Transmembrane</keyword>
<protein>
    <submittedName>
        <fullName evidence="2">Uncharacterized protein</fullName>
    </submittedName>
</protein>
<keyword evidence="3" id="KW-1185">Reference proteome</keyword>
<dbReference type="InterPro" id="IPR057435">
    <property type="entry name" value="Lips"/>
</dbReference>
<evidence type="ECO:0000313" key="3">
    <source>
        <dbReference type="Proteomes" id="UP000784294"/>
    </source>
</evidence>
<comment type="caution">
    <text evidence="2">The sequence shown here is derived from an EMBL/GenBank/DDBJ whole genome shotgun (WGS) entry which is preliminary data.</text>
</comment>
<dbReference type="PANTHER" id="PTHR37686">
    <property type="entry name" value="LD36006P"/>
    <property type="match status" value="1"/>
</dbReference>
<accession>A0A448XHK0</accession>
<dbReference type="AlphaFoldDB" id="A0A448XHK0"/>
<dbReference type="Proteomes" id="UP000784294">
    <property type="component" value="Unassembled WGS sequence"/>
</dbReference>